<reference evidence="3" key="1">
    <citation type="submission" date="2021-07" db="EMBL/GenBank/DDBJ databases">
        <authorList>
            <person name="Fernandez M."/>
            <person name="Pereira P."/>
            <person name="Torres Tejerizo G.A."/>
            <person name="Gonzalez P."/>
            <person name="Agostini E."/>
        </authorList>
    </citation>
    <scope>NUCLEOTIDE SEQUENCE</scope>
    <source>
        <strain evidence="3">SFC 500-1A</strain>
    </source>
</reference>
<dbReference type="InterPro" id="IPR035451">
    <property type="entry name" value="Ada-like_dom_sf"/>
</dbReference>
<comment type="caution">
    <text evidence="3">The sequence shown here is derived from an EMBL/GenBank/DDBJ whole genome shotgun (WGS) entry which is preliminary data.</text>
</comment>
<dbReference type="GO" id="GO:0008270">
    <property type="term" value="F:zinc ion binding"/>
    <property type="evidence" value="ECO:0007669"/>
    <property type="project" value="InterPro"/>
</dbReference>
<gene>
    <name evidence="3" type="ORF">KW868_17800</name>
</gene>
<dbReference type="RefSeq" id="WP_004816946.1">
    <property type="nucleotide sequence ID" value="NZ_BKPA01000030.1"/>
</dbReference>
<dbReference type="Proteomes" id="UP000887320">
    <property type="component" value="Unassembled WGS sequence"/>
</dbReference>
<protein>
    <submittedName>
        <fullName evidence="3">Metal-binding protein</fullName>
    </submittedName>
</protein>
<name>A0A8X8GF39_ACIGI</name>
<feature type="domain" description="Ada DNA repair metal-binding" evidence="2">
    <location>
        <begin position="18"/>
        <end position="68"/>
    </location>
</feature>
<dbReference type="AlphaFoldDB" id="A0A8X8GF39"/>
<dbReference type="Gene3D" id="3.40.10.10">
    <property type="entry name" value="DNA Methylphosphotriester Repair Domain"/>
    <property type="match status" value="1"/>
</dbReference>
<dbReference type="GO" id="GO:0003677">
    <property type="term" value="F:DNA binding"/>
    <property type="evidence" value="ECO:0007669"/>
    <property type="project" value="InterPro"/>
</dbReference>
<proteinExistence type="predicted"/>
<dbReference type="Pfam" id="PF02805">
    <property type="entry name" value="Ada_Zn_binding"/>
    <property type="match status" value="1"/>
</dbReference>
<dbReference type="InterPro" id="IPR004026">
    <property type="entry name" value="Ada_DNA_repair_Zn-bd"/>
</dbReference>
<dbReference type="GO" id="GO:0006355">
    <property type="term" value="P:regulation of DNA-templated transcription"/>
    <property type="evidence" value="ECO:0007669"/>
    <property type="project" value="InterPro"/>
</dbReference>
<accession>A0A8X8GF39</accession>
<dbReference type="GO" id="GO:0008168">
    <property type="term" value="F:methyltransferase activity"/>
    <property type="evidence" value="ECO:0007669"/>
    <property type="project" value="InterPro"/>
</dbReference>
<dbReference type="GO" id="GO:0006281">
    <property type="term" value="P:DNA repair"/>
    <property type="evidence" value="ECO:0007669"/>
    <property type="project" value="InterPro"/>
</dbReference>
<sequence>MIKHDDIERLALYRKIRNAEILFAGNQKLKIYGRLNCGSGKRMLKANRVFFSCEAEALALQFRPCGHCMKSAYVKWKNATT</sequence>
<keyword evidence="1" id="KW-0010">Activator</keyword>
<evidence type="ECO:0000259" key="2">
    <source>
        <dbReference type="Pfam" id="PF02805"/>
    </source>
</evidence>
<organism evidence="3 4">
    <name type="scientific">Acinetobacter guillouiae</name>
    <name type="common">Acinetobacter genomosp. 11</name>
    <dbReference type="NCBI Taxonomy" id="106649"/>
    <lineage>
        <taxon>Bacteria</taxon>
        <taxon>Pseudomonadati</taxon>
        <taxon>Pseudomonadota</taxon>
        <taxon>Gammaproteobacteria</taxon>
        <taxon>Moraxellales</taxon>
        <taxon>Moraxellaceae</taxon>
        <taxon>Acinetobacter</taxon>
    </lineage>
</organism>
<dbReference type="EMBL" id="JAHWXT010000007">
    <property type="protein sequence ID" value="MCF0266309.1"/>
    <property type="molecule type" value="Genomic_DNA"/>
</dbReference>
<evidence type="ECO:0000313" key="3">
    <source>
        <dbReference type="EMBL" id="MCF0266309.1"/>
    </source>
</evidence>
<evidence type="ECO:0000313" key="4">
    <source>
        <dbReference type="Proteomes" id="UP000887320"/>
    </source>
</evidence>
<dbReference type="SUPFAM" id="SSF57884">
    <property type="entry name" value="Ada DNA repair protein, N-terminal domain (N-Ada 10)"/>
    <property type="match status" value="1"/>
</dbReference>
<evidence type="ECO:0000256" key="1">
    <source>
        <dbReference type="ARBA" id="ARBA00023159"/>
    </source>
</evidence>